<feature type="compositionally biased region" description="Polar residues" evidence="2">
    <location>
        <begin position="1038"/>
        <end position="1047"/>
    </location>
</feature>
<feature type="compositionally biased region" description="Basic and acidic residues" evidence="2">
    <location>
        <begin position="1019"/>
        <end position="1031"/>
    </location>
</feature>
<organism evidence="4">
    <name type="scientific">marine metagenome</name>
    <dbReference type="NCBI Taxonomy" id="408172"/>
    <lineage>
        <taxon>unclassified sequences</taxon>
        <taxon>metagenomes</taxon>
        <taxon>ecological metagenomes</taxon>
    </lineage>
</organism>
<evidence type="ECO:0000313" key="4">
    <source>
        <dbReference type="EMBL" id="SVA29070.1"/>
    </source>
</evidence>
<reference evidence="4" key="1">
    <citation type="submission" date="2018-05" db="EMBL/GenBank/DDBJ databases">
        <authorList>
            <person name="Lanie J.A."/>
            <person name="Ng W.-L."/>
            <person name="Kazmierczak K.M."/>
            <person name="Andrzejewski T.M."/>
            <person name="Davidsen T.M."/>
            <person name="Wayne K.J."/>
            <person name="Tettelin H."/>
            <person name="Glass J.I."/>
            <person name="Rusch D."/>
            <person name="Podicherti R."/>
            <person name="Tsui H.-C.T."/>
            <person name="Winkler M.E."/>
        </authorList>
    </citation>
    <scope>NUCLEOTIDE SEQUENCE</scope>
</reference>
<proteinExistence type="predicted"/>
<feature type="transmembrane region" description="Helical" evidence="3">
    <location>
        <begin position="137"/>
        <end position="155"/>
    </location>
</feature>
<dbReference type="AlphaFoldDB" id="A0A381ULR7"/>
<keyword evidence="3" id="KW-0812">Transmembrane</keyword>
<evidence type="ECO:0000256" key="3">
    <source>
        <dbReference type="SAM" id="Phobius"/>
    </source>
</evidence>
<feature type="transmembrane region" description="Helical" evidence="3">
    <location>
        <begin position="34"/>
        <end position="56"/>
    </location>
</feature>
<sequence>VFICLFWVGIIGSFFILIGIQLESVFYFLPQTKINILFILAGSAGTIILFWIVQFVRANNNKIYRYQIETLALHLGQEAFPEKSDTILNALQLEAGAGKNESKELAESYIKNIGHKLKTLNIHLLLIDKRLPGLKSALLISWISIILVFSFRYGASADAFHRWAHPQQEYPAPKPFLLSSITGDIHILGGEKTEINIQAHTTIPDTVHLYLTPSQVSTQKRDSLKLKFSAAPSAGGQYHFKLPELFQDYSYQAVVEAQYFWEAWERVASNPDTIFVTDRPAFETFLMTIVPPKYSNLDTETQEGNVAVVQGLKGSVIQINLTSNRMLESAHLIINEDRAEMASSYNRASGYFTLMEEGEFTVNLVDKRGITNRDPIPYALEIIPDHDPSLAVIKPAPMIELGSEQTIPIHLEIQDDYGFTDLQLAYEVRRPTYLQADPYVAMFTIQDLIPDTLNQTIHTFWELGDMLLMPEDEVHFHFELTDNDDISGPKKTISSTFIARVPSLADLYASAESSETDFMENLAEGMDEIQELKDQFEILELKALKSKELDWDQQQSVKNSLEQARKELDNLEKMAEAMESITDQAEKHKLFSPDLLEKFKELSELISDIIPEDMLTTMDDLQKALENMDMKSLQEALNELSENMDQIEQDLDRYLEIFKRLQAEQKMDELQNRMQQLFEQQNALDQEISEADNTTDQSTLERLAQEEQRNLDEFENIKSLLEEASELVEPFSETASQELSEMAESDLAEETQSALNETAQNLSQQNVQSAQRSSQQSIQNMEMMMMQMMDIQQGFQQETVSEMTEKFQALMQDMLYLSSQEEQLRSDVKQASRNSPRLREFASRQQLLQDQLQSITNQMMDLSKETFAITPEIGRGVGKANAAMQEAKNKLTERNVSQSGKNQDMAMAGLNEAALGLFNSMQSMQQSGSASGYEQFLKMMQQMAGQQQGLNQQGMQLSLGQMAAAAQQQMLQQMLKKQKGIRKSLEQMMNEMRHSGQHGMGDLSGIAQEMDEVIKDLQRKRFNRRTQERQQRILSRMLDSQTSMTQRGQKEERKSSSARQDIVFEGPGGLPSDLGQRENLALQALNNAINAGYSREHQTMIKRYFNSLSQVPSETQTIETIGEE</sequence>
<feature type="region of interest" description="Disordered" evidence="2">
    <location>
        <begin position="1019"/>
        <end position="1075"/>
    </location>
</feature>
<evidence type="ECO:0000256" key="1">
    <source>
        <dbReference type="SAM" id="Coils"/>
    </source>
</evidence>
<keyword evidence="3" id="KW-0472">Membrane</keyword>
<keyword evidence="1" id="KW-0175">Coiled coil</keyword>
<evidence type="ECO:0000256" key="2">
    <source>
        <dbReference type="SAM" id="MobiDB-lite"/>
    </source>
</evidence>
<feature type="coiled-coil region" evidence="1">
    <location>
        <begin position="623"/>
        <end position="724"/>
    </location>
</feature>
<feature type="coiled-coil region" evidence="1">
    <location>
        <begin position="522"/>
        <end position="588"/>
    </location>
</feature>
<feature type="transmembrane region" description="Helical" evidence="3">
    <location>
        <begin position="5"/>
        <end position="28"/>
    </location>
</feature>
<name>A0A381ULR7_9ZZZZ</name>
<protein>
    <recommendedName>
        <fullName evidence="5">DUF4175 domain-containing protein</fullName>
    </recommendedName>
</protein>
<keyword evidence="3" id="KW-1133">Transmembrane helix</keyword>
<accession>A0A381ULR7</accession>
<feature type="non-terminal residue" evidence="4">
    <location>
        <position position="1"/>
    </location>
</feature>
<evidence type="ECO:0008006" key="5">
    <source>
        <dbReference type="Google" id="ProtNLM"/>
    </source>
</evidence>
<gene>
    <name evidence="4" type="ORF">METZ01_LOCUS81924</name>
</gene>
<dbReference type="EMBL" id="UINC01006691">
    <property type="protein sequence ID" value="SVA29070.1"/>
    <property type="molecule type" value="Genomic_DNA"/>
</dbReference>